<feature type="region of interest" description="Disordered" evidence="8">
    <location>
        <begin position="909"/>
        <end position="959"/>
    </location>
</feature>
<feature type="compositionally biased region" description="Basic and acidic residues" evidence="8">
    <location>
        <begin position="992"/>
        <end position="1001"/>
    </location>
</feature>
<evidence type="ECO:0000256" key="4">
    <source>
        <dbReference type="ARBA" id="ARBA00022741"/>
    </source>
</evidence>
<organism evidence="10 11">
    <name type="scientific">Phellinidium pouzarii</name>
    <dbReference type="NCBI Taxonomy" id="167371"/>
    <lineage>
        <taxon>Eukaryota</taxon>
        <taxon>Fungi</taxon>
        <taxon>Dikarya</taxon>
        <taxon>Basidiomycota</taxon>
        <taxon>Agaricomycotina</taxon>
        <taxon>Agaricomycetes</taxon>
        <taxon>Hymenochaetales</taxon>
        <taxon>Hymenochaetaceae</taxon>
        <taxon>Phellinidium</taxon>
    </lineage>
</organism>
<evidence type="ECO:0000256" key="3">
    <source>
        <dbReference type="ARBA" id="ARBA00022679"/>
    </source>
</evidence>
<feature type="compositionally biased region" description="Pro residues" evidence="8">
    <location>
        <begin position="1090"/>
        <end position="1101"/>
    </location>
</feature>
<feature type="compositionally biased region" description="Basic and acidic residues" evidence="8">
    <location>
        <begin position="1138"/>
        <end position="1159"/>
    </location>
</feature>
<dbReference type="Gene3D" id="1.10.510.10">
    <property type="entry name" value="Transferase(Phosphotransferase) domain 1"/>
    <property type="match status" value="1"/>
</dbReference>
<feature type="compositionally biased region" description="Pro residues" evidence="8">
    <location>
        <begin position="823"/>
        <end position="832"/>
    </location>
</feature>
<feature type="compositionally biased region" description="Polar residues" evidence="8">
    <location>
        <begin position="754"/>
        <end position="794"/>
    </location>
</feature>
<dbReference type="Proteomes" id="UP000308199">
    <property type="component" value="Unassembled WGS sequence"/>
</dbReference>
<comment type="similarity">
    <text evidence="1">Belongs to the protein kinase superfamily. STE Ser/Thr protein kinase family. MAP kinase kinase kinase subfamily.</text>
</comment>
<reference evidence="10 11" key="1">
    <citation type="submission" date="2019-02" db="EMBL/GenBank/DDBJ databases">
        <title>Genome sequencing of the rare red list fungi Phellinidium pouzarii.</title>
        <authorList>
            <person name="Buettner E."/>
            <person name="Kellner H."/>
        </authorList>
    </citation>
    <scope>NUCLEOTIDE SEQUENCE [LARGE SCALE GENOMIC DNA]</scope>
    <source>
        <strain evidence="10 11">DSM 108285</strain>
    </source>
</reference>
<dbReference type="PROSITE" id="PS50011">
    <property type="entry name" value="PROTEIN_KINASE_DOM"/>
    <property type="match status" value="1"/>
</dbReference>
<protein>
    <recommendedName>
        <fullName evidence="9">Protein kinase domain-containing protein</fullName>
    </recommendedName>
</protein>
<evidence type="ECO:0000256" key="8">
    <source>
        <dbReference type="SAM" id="MobiDB-lite"/>
    </source>
</evidence>
<dbReference type="GO" id="GO:0000196">
    <property type="term" value="P:cell integrity MAPK cascade"/>
    <property type="evidence" value="ECO:0007669"/>
    <property type="project" value="UniProtKB-ARBA"/>
</dbReference>
<feature type="compositionally biased region" description="Polar residues" evidence="8">
    <location>
        <begin position="1121"/>
        <end position="1133"/>
    </location>
</feature>
<dbReference type="FunFam" id="3.30.200.20:FF:000387">
    <property type="entry name" value="Serine/threonine-protein kinase STE11"/>
    <property type="match status" value="1"/>
</dbReference>
<dbReference type="FunFam" id="1.10.510.10:FF:000182">
    <property type="entry name" value="MAP kinase kinase kinase mkh1"/>
    <property type="match status" value="1"/>
</dbReference>
<accession>A0A4S4LE71</accession>
<feature type="region of interest" description="Disordered" evidence="8">
    <location>
        <begin position="510"/>
        <end position="644"/>
    </location>
</feature>
<evidence type="ECO:0000313" key="11">
    <source>
        <dbReference type="Proteomes" id="UP000308199"/>
    </source>
</evidence>
<dbReference type="InterPro" id="IPR008271">
    <property type="entry name" value="Ser/Thr_kinase_AS"/>
</dbReference>
<feature type="region of interest" description="Disordered" evidence="8">
    <location>
        <begin position="711"/>
        <end position="877"/>
    </location>
</feature>
<feature type="compositionally biased region" description="Polar residues" evidence="8">
    <location>
        <begin position="606"/>
        <end position="616"/>
    </location>
</feature>
<comment type="caution">
    <text evidence="10">The sequence shown here is derived from an EMBL/GenBank/DDBJ whole genome shotgun (WGS) entry which is preliminary data.</text>
</comment>
<dbReference type="Pfam" id="PF00069">
    <property type="entry name" value="Pkinase"/>
    <property type="match status" value="1"/>
</dbReference>
<feature type="compositionally biased region" description="Low complexity" evidence="8">
    <location>
        <begin position="92"/>
        <end position="108"/>
    </location>
</feature>
<dbReference type="GO" id="GO:0004709">
    <property type="term" value="F:MAP kinase kinase kinase activity"/>
    <property type="evidence" value="ECO:0007669"/>
    <property type="project" value="UniProtKB-ARBA"/>
</dbReference>
<dbReference type="EMBL" id="SGPK01000062">
    <property type="protein sequence ID" value="THH09471.1"/>
    <property type="molecule type" value="Genomic_DNA"/>
</dbReference>
<feature type="region of interest" description="Disordered" evidence="8">
    <location>
        <begin position="985"/>
        <end position="1218"/>
    </location>
</feature>
<gene>
    <name evidence="10" type="ORF">EW145_g1989</name>
</gene>
<feature type="region of interest" description="Disordered" evidence="8">
    <location>
        <begin position="1"/>
        <end position="146"/>
    </location>
</feature>
<proteinExistence type="inferred from homology"/>
<name>A0A4S4LE71_9AGAM</name>
<feature type="compositionally biased region" description="Basic and acidic residues" evidence="8">
    <location>
        <begin position="510"/>
        <end position="552"/>
    </location>
</feature>
<dbReference type="SUPFAM" id="SSF56112">
    <property type="entry name" value="Protein kinase-like (PK-like)"/>
    <property type="match status" value="1"/>
</dbReference>
<dbReference type="PROSITE" id="PS00107">
    <property type="entry name" value="PROTEIN_KINASE_ATP"/>
    <property type="match status" value="1"/>
</dbReference>
<evidence type="ECO:0000256" key="2">
    <source>
        <dbReference type="ARBA" id="ARBA00022527"/>
    </source>
</evidence>
<feature type="region of interest" description="Disordered" evidence="8">
    <location>
        <begin position="390"/>
        <end position="414"/>
    </location>
</feature>
<dbReference type="PANTHER" id="PTHR11584">
    <property type="entry name" value="SERINE/THREONINE PROTEIN KINASE"/>
    <property type="match status" value="1"/>
</dbReference>
<evidence type="ECO:0000259" key="9">
    <source>
        <dbReference type="PROSITE" id="PS50011"/>
    </source>
</evidence>
<dbReference type="SMART" id="SM00220">
    <property type="entry name" value="S_TKc"/>
    <property type="match status" value="1"/>
</dbReference>
<sequence>MAEDTQSSILGRRRVRRGPLVVTNPGNDSDEDARGWPGHRSSPRNPQPLPSPSSHSPYSEQSSLPSTSYTPKSSMPLKAPISDQSSSYAVRSNLSNPSLSSPSGSCSPAVESTPPPSTPGQHTPTEGGMTPAVEKPSSVFSDDKQDVRQHNNAARMSMMDRVKQHLPLYHAKNNNGSRQSPVCLTHKHELFLTTDPFLPLQSPIVTNNSSYVSPTRDAISNKVLLTVTTDCDNYTPLDISGARNAAIIKEKIFSKLQISDDQQIYFSIYRTEIGSFAIGSALSDERLMDICREEGDSKGSVKLLVQHSSAAVHLPPPPVRPLVANHVPPVLPYQDNFRSPSRKARSTKSNHETLSSTSEHFVMDPVTGYEGSISDEMDQFERERNRNTIRPSPQQVHSQQFGSSNPASPLDQRRAVSISTREFSPPSSRRPLSPAKALLLDINASTLSSSGITKAMDRGRGGSMTPTAQQMFSPNGVFFDDNTINSSPIRRVHAHSASDAAAERERILELNERQQHSEREVRPNRREDRKQEIPKRRLKASDYADSSTRRTQDAWVVVPSPSTKNDRPSTSDAVRSASSIPRATQHTASASHSGPYATEPPGRYPLQSQSQYSTSRGHLPQIPVPPRGPPPPVPSSDSSRRHPGQAVPLNWAIKYVGDNIDQRPLQAPKQSRLMGAKSMDNLRANSNSNLRKASQNSLARPSIVGLREANTSTGSFMNMDPSPFRRDPSSAGLQRSHDPRSVFSPTHLVPSRPSHLNASQSQGDVGQNSQSQFRPLPIQGQSSGSGSNYLNTPSGPGVWRQSPEEPYPRPRSALDDIGASPAPSRPFRPLPPAGGSGSWVDVESAFDPEDSRSPRVSSPHHPYAAIPPMRPLPSASLSQASTKLSVASSATLAEPVPTDTQTAILESATAQHSRSLVGISSPDSPRRTPVDKRAGGTEENTETPKSFVSLTRDSPVYDGDNEFPGLTLKAEERAWLTKNIAILSSSDGTLKPSEKNTRMLDKPLPGSDTIAPYLLTKEASTSSSSTNNSATPTDEGDEYDSDDSLWKTPLKQQEPKRPTLIVDTESGKHPSVLVPSRTPYYPQNQQAVAPPLPPLPPPPPAQRRQKSKNSGKRSPADRSNRVSQFIKTSQSTWAYRPGPEEISEHLDSFFPDHDLDKPVIDSASGGSSPTAAEPAMPGFQNSSADKEKKSKHKKSIRIVATEHKKKNDRVSRSDSSTMSTIMRKRSTKLWGSKLEEVTTSQIPSVPVVPESPTAQNPKRELMVSIIKSVTVIDVLPSILAIFKWVRGELIGKGTYGRVYLALNATTGEMIAVKQVELPQTDADRDDKRQVGVVEALKLESDTLKDLDHPNIVQYLGFEQTPDFLSIFLEYVPGGSVAGCLRKYGKFDDQVSRSFTGQIIAGLEYLHSNGIIHRDLKADNVLVELSGVCKISDFGISKRTDDINENGIHTSMQGSVFWMAPEVVQAARKIEQHGYNGKVDIWSLGCVVLEMWAGRRPWQDVDAIAVIYELITKQGAPPVPPDVTLGPEADDFRRKCFAIKPDERPSATELRQHPYLILQPGWSFSGFK</sequence>
<feature type="compositionally biased region" description="Low complexity" evidence="8">
    <location>
        <begin position="52"/>
        <end position="70"/>
    </location>
</feature>
<dbReference type="InterPro" id="IPR011009">
    <property type="entry name" value="Kinase-like_dom_sf"/>
</dbReference>
<dbReference type="PANTHER" id="PTHR11584:SF369">
    <property type="entry name" value="MITOGEN-ACTIVATED PROTEIN KINASE KINASE KINASE 19-RELATED"/>
    <property type="match status" value="1"/>
</dbReference>
<keyword evidence="4 7" id="KW-0547">Nucleotide-binding</keyword>
<feature type="region of interest" description="Disordered" evidence="8">
    <location>
        <begin position="332"/>
        <end position="372"/>
    </location>
</feature>
<keyword evidence="2" id="KW-0723">Serine/threonine-protein kinase</keyword>
<dbReference type="GO" id="GO:0005524">
    <property type="term" value="F:ATP binding"/>
    <property type="evidence" value="ECO:0007669"/>
    <property type="project" value="UniProtKB-UniRule"/>
</dbReference>
<feature type="compositionally biased region" description="Basic and acidic residues" evidence="8">
    <location>
        <begin position="802"/>
        <end position="814"/>
    </location>
</feature>
<keyword evidence="11" id="KW-1185">Reference proteome</keyword>
<feature type="domain" description="Protein kinase" evidence="9">
    <location>
        <begin position="1284"/>
        <end position="1555"/>
    </location>
</feature>
<dbReference type="InterPro" id="IPR000719">
    <property type="entry name" value="Prot_kinase_dom"/>
</dbReference>
<evidence type="ECO:0000256" key="5">
    <source>
        <dbReference type="ARBA" id="ARBA00022777"/>
    </source>
</evidence>
<dbReference type="OrthoDB" id="266718at2759"/>
<evidence type="ECO:0000256" key="6">
    <source>
        <dbReference type="ARBA" id="ARBA00022840"/>
    </source>
</evidence>
<feature type="compositionally biased region" description="Acidic residues" evidence="8">
    <location>
        <begin position="1034"/>
        <end position="1043"/>
    </location>
</feature>
<keyword evidence="6 7" id="KW-0067">ATP-binding</keyword>
<feature type="compositionally biased region" description="Basic and acidic residues" evidence="8">
    <location>
        <begin position="924"/>
        <end position="936"/>
    </location>
</feature>
<evidence type="ECO:0000313" key="10">
    <source>
        <dbReference type="EMBL" id="THH09471.1"/>
    </source>
</evidence>
<evidence type="ECO:0000256" key="7">
    <source>
        <dbReference type="PROSITE-ProRule" id="PRU10141"/>
    </source>
</evidence>
<feature type="binding site" evidence="7">
    <location>
        <position position="1313"/>
    </location>
    <ligand>
        <name>ATP</name>
        <dbReference type="ChEBI" id="CHEBI:30616"/>
    </ligand>
</feature>
<dbReference type="PROSITE" id="PS00108">
    <property type="entry name" value="PROTEIN_KINASE_ST"/>
    <property type="match status" value="1"/>
</dbReference>
<evidence type="ECO:0000256" key="1">
    <source>
        <dbReference type="ARBA" id="ARBA00006529"/>
    </source>
</evidence>
<keyword evidence="3" id="KW-0808">Transferase</keyword>
<feature type="compositionally biased region" description="Polar residues" evidence="8">
    <location>
        <begin position="570"/>
        <end position="592"/>
    </location>
</feature>
<feature type="compositionally biased region" description="Polar residues" evidence="8">
    <location>
        <begin position="390"/>
        <end position="407"/>
    </location>
</feature>
<feature type="compositionally biased region" description="Low complexity" evidence="8">
    <location>
        <begin position="1019"/>
        <end position="1031"/>
    </location>
</feature>
<dbReference type="InterPro" id="IPR017441">
    <property type="entry name" value="Protein_kinase_ATP_BS"/>
</dbReference>
<feature type="compositionally biased region" description="Pro residues" evidence="8">
    <location>
        <begin position="622"/>
        <end position="634"/>
    </location>
</feature>
<feature type="compositionally biased region" description="Polar residues" evidence="8">
    <location>
        <begin position="943"/>
        <end position="952"/>
    </location>
</feature>
<keyword evidence="5" id="KW-0418">Kinase</keyword>